<feature type="coiled-coil region" evidence="1">
    <location>
        <begin position="99"/>
        <end position="141"/>
    </location>
</feature>
<feature type="region of interest" description="Disordered" evidence="2">
    <location>
        <begin position="282"/>
        <end position="435"/>
    </location>
</feature>
<keyword evidence="1" id="KW-0175">Coiled coil</keyword>
<evidence type="ECO:0000313" key="4">
    <source>
        <dbReference type="EMBL" id="KAJ5189758.1"/>
    </source>
</evidence>
<dbReference type="Pfam" id="PF26434">
    <property type="entry name" value="YAG7_C"/>
    <property type="match status" value="1"/>
</dbReference>
<reference evidence="4" key="2">
    <citation type="journal article" date="2023" name="IMA Fungus">
        <title>Comparative genomic study of the Penicillium genus elucidates a diverse pangenome and 15 lateral gene transfer events.</title>
        <authorList>
            <person name="Petersen C."/>
            <person name="Sorensen T."/>
            <person name="Nielsen M.R."/>
            <person name="Sondergaard T.E."/>
            <person name="Sorensen J.L."/>
            <person name="Fitzpatrick D.A."/>
            <person name="Frisvad J.C."/>
            <person name="Nielsen K.L."/>
        </authorList>
    </citation>
    <scope>NUCLEOTIDE SEQUENCE</scope>
    <source>
        <strain evidence="4">IBT 16849</strain>
    </source>
</reference>
<feature type="compositionally biased region" description="Polar residues" evidence="2">
    <location>
        <begin position="290"/>
        <end position="313"/>
    </location>
</feature>
<keyword evidence="5" id="KW-1185">Reference proteome</keyword>
<dbReference type="Proteomes" id="UP001150879">
    <property type="component" value="Unassembled WGS sequence"/>
</dbReference>
<dbReference type="EMBL" id="JAPQKP010000005">
    <property type="protein sequence ID" value="KAJ5189758.1"/>
    <property type="molecule type" value="Genomic_DNA"/>
</dbReference>
<comment type="caution">
    <text evidence="4">The sequence shown here is derived from an EMBL/GenBank/DDBJ whole genome shotgun (WGS) entry which is preliminary data.</text>
</comment>
<protein>
    <recommendedName>
        <fullName evidence="3">YAG7-like dimerisation domain-containing protein</fullName>
    </recommendedName>
</protein>
<feature type="region of interest" description="Disordered" evidence="2">
    <location>
        <begin position="1"/>
        <end position="37"/>
    </location>
</feature>
<evidence type="ECO:0000313" key="5">
    <source>
        <dbReference type="Proteomes" id="UP001150879"/>
    </source>
</evidence>
<sequence length="435" mass="45930">MPPASATQKLKDEQKGNSRASSVSKDPESPISDGQENSYLKELQKTLRNAMKKLNSLAKVDAIIAENPDKSLDELIEEKKINNDQKAQVLKKPALQATVAQAEEQIGHYKQFAAQYEERLAAQKTALVKAHEAELEAVRKNAIADSTEASKKALRQQFYTVTKFLCAAAILRRDGDAVTTESRAFEGVLFEVYAGNQSAVNSLLKIVEGADEKVNAVEGTPLDFTYGDLKQASDKFAPPEETTEVASETTPATDPTTDPTMVNAGLTELQDTSFGAQAELAAPQADQVAPPSQTQVSDVGNSMAEQTWAPTSDESSEWVKLPRNPEETDTGLQATPASADAGLNNGSAGADISTQGENGPKSGGRRRHGQGHRGGRGRNDAKRAGEGRGSEGRAPEGRTGEGRGRGGRRGGRGGRGRGGASGPGSGSAEAPAFSE</sequence>
<evidence type="ECO:0000259" key="3">
    <source>
        <dbReference type="Pfam" id="PF26434"/>
    </source>
</evidence>
<reference evidence="4" key="1">
    <citation type="submission" date="2022-11" db="EMBL/GenBank/DDBJ databases">
        <authorList>
            <person name="Petersen C."/>
        </authorList>
    </citation>
    <scope>NUCLEOTIDE SEQUENCE</scope>
    <source>
        <strain evidence="4">IBT 16849</strain>
    </source>
</reference>
<dbReference type="AlphaFoldDB" id="A0A9W9M5M0"/>
<proteinExistence type="predicted"/>
<feature type="compositionally biased region" description="Gly residues" evidence="2">
    <location>
        <begin position="416"/>
        <end position="425"/>
    </location>
</feature>
<name>A0A9W9M5M0_9EURO</name>
<accession>A0A9W9M5M0</accession>
<feature type="compositionally biased region" description="Basic residues" evidence="2">
    <location>
        <begin position="405"/>
        <end position="415"/>
    </location>
</feature>
<feature type="domain" description="YAG7-like dimerisation" evidence="3">
    <location>
        <begin position="151"/>
        <end position="234"/>
    </location>
</feature>
<feature type="compositionally biased region" description="Basic residues" evidence="2">
    <location>
        <begin position="363"/>
        <end position="376"/>
    </location>
</feature>
<feature type="compositionally biased region" description="Basic and acidic residues" evidence="2">
    <location>
        <begin position="377"/>
        <end position="404"/>
    </location>
</feature>
<feature type="compositionally biased region" description="Low complexity" evidence="2">
    <location>
        <begin position="249"/>
        <end position="260"/>
    </location>
</feature>
<evidence type="ECO:0000256" key="1">
    <source>
        <dbReference type="SAM" id="Coils"/>
    </source>
</evidence>
<gene>
    <name evidence="4" type="ORF">N7472_008772</name>
</gene>
<dbReference type="OrthoDB" id="5399559at2759"/>
<feature type="compositionally biased region" description="Low complexity" evidence="2">
    <location>
        <begin position="426"/>
        <end position="435"/>
    </location>
</feature>
<evidence type="ECO:0000256" key="2">
    <source>
        <dbReference type="SAM" id="MobiDB-lite"/>
    </source>
</evidence>
<feature type="compositionally biased region" description="Polar residues" evidence="2">
    <location>
        <begin position="344"/>
        <end position="357"/>
    </location>
</feature>
<organism evidence="4 5">
    <name type="scientific">Penicillium cf. griseofulvum</name>
    <dbReference type="NCBI Taxonomy" id="2972120"/>
    <lineage>
        <taxon>Eukaryota</taxon>
        <taxon>Fungi</taxon>
        <taxon>Dikarya</taxon>
        <taxon>Ascomycota</taxon>
        <taxon>Pezizomycotina</taxon>
        <taxon>Eurotiomycetes</taxon>
        <taxon>Eurotiomycetidae</taxon>
        <taxon>Eurotiales</taxon>
        <taxon>Aspergillaceae</taxon>
        <taxon>Penicillium</taxon>
    </lineage>
</organism>
<dbReference type="InterPro" id="IPR058602">
    <property type="entry name" value="YAG7_dimerisation_dom"/>
</dbReference>
<feature type="region of interest" description="Disordered" evidence="2">
    <location>
        <begin position="235"/>
        <end position="262"/>
    </location>
</feature>